<dbReference type="Gene3D" id="2.60.40.1180">
    <property type="entry name" value="Golgi alpha-mannosidase II"/>
    <property type="match status" value="1"/>
</dbReference>
<reference evidence="6 7" key="1">
    <citation type="submission" date="2021-02" db="EMBL/GenBank/DDBJ databases">
        <title>Variation within the Batrachochytrium salamandrivorans European outbreak.</title>
        <authorList>
            <person name="Kelly M."/>
            <person name="Pasmans F."/>
            <person name="Shea T.P."/>
            <person name="Munoz J.F."/>
            <person name="Carranza S."/>
            <person name="Cuomo C.A."/>
            <person name="Martel A."/>
        </authorList>
    </citation>
    <scope>NUCLEOTIDE SEQUENCE [LARGE SCALE GENOMIC DNA]</scope>
    <source>
        <strain evidence="6 7">AMFP18/2</strain>
    </source>
</reference>
<accession>A0ABQ8FQV4</accession>
<feature type="domain" description="Glycosyl hydrolase family 31 C-terminal" evidence="5">
    <location>
        <begin position="648"/>
        <end position="740"/>
    </location>
</feature>
<dbReference type="Proteomes" id="UP001648503">
    <property type="component" value="Unassembled WGS sequence"/>
</dbReference>
<proteinExistence type="inferred from homology"/>
<sequence>MRLQIPQSFKRIGTSLQPLHLASNDGSSILIHVLDHNLIRVQHIPPGHKALHATHTINPATTLHVEESQQGQQNQQGHSDLKDKSQGQFLHQNDTTTNVLGIQRSNVHHRFACPVPSFAVQPDGQSLVLKTNDVQLNINLLDSDISLSWTAASCTTTKNLPFMQDLAYRAYEYDLDGSVHHYLRHSSHTNYYGTGERASPLSLAGRHLNLSTTDALGYDPEHTDPLYKHVPVFYGIDSTTNQAYGVYYDSLATGSLDFGCEIDAIWGSFSSFRTSAPTLDYYVFYGPSMDRCVQTFASLVGYPAMIPKYALGYLASSMGYAESENAQELIEAFPTLCEKWDIPCDVLHLSSGYTVNESTGARNVFTWNSKRFPDPIHMFQTLRHSGIRTLANIKPWLLAGHPSYGDMADSVGFVWDQENNRPSVTRLWSSGAGSTAVGSYFDFSSKAGRDFWKEGVKSLLSVGVAGIWNDNNEFALHRDDHTYAMMGGDRLTVGQGGRALQTVLMASASFEAMLEHSPDTRPFLVTRSCSPGAHRFACQTWSGDNSTSWQTLQHNIPMGLNAGLCLMPGYGHDVGGFVGPRPDKELFVRWVQNGIFHPRFCIHSWKEQGITEPWMYPDVVHIIRDAIQFRYRLIPYLYTLHHNASSSGVPVIRPLLYHFQADSKTHQASFDYMLGPHLLVASVFVPGATERTVYLPSEQEQPTRWCNVWTGEWMAGGQSVTVAVPLEQHGALFARAGALIPTCMSMRYVGAVPDTTRQIDVYLDPSAASRCEYTIIDDDGVSENAPVLKYKVWAENTASGQVLVGVDVLEAGFVPAFSQLKFVLPINDHRDLATRGADGSIECGSTSYMDARRMLVVPLVL</sequence>
<dbReference type="SUPFAM" id="SSF51011">
    <property type="entry name" value="Glycosyl hydrolase domain"/>
    <property type="match status" value="1"/>
</dbReference>
<dbReference type="EMBL" id="JAFCIX010000022">
    <property type="protein sequence ID" value="KAH6601022.1"/>
    <property type="molecule type" value="Genomic_DNA"/>
</dbReference>
<dbReference type="Pfam" id="PF21365">
    <property type="entry name" value="Glyco_hydro_31_3rd"/>
    <property type="match status" value="1"/>
</dbReference>
<dbReference type="PANTHER" id="PTHR22762">
    <property type="entry name" value="ALPHA-GLUCOSIDASE"/>
    <property type="match status" value="1"/>
</dbReference>
<feature type="domain" description="Glycoside hydrolase family 31 N-terminal" evidence="4">
    <location>
        <begin position="31"/>
        <end position="257"/>
    </location>
</feature>
<name>A0ABQ8FQV4_9FUNG</name>
<dbReference type="InterPro" id="IPR011013">
    <property type="entry name" value="Gal_mutarotase_sf_dom"/>
</dbReference>
<dbReference type="InterPro" id="IPR013780">
    <property type="entry name" value="Glyco_hydro_b"/>
</dbReference>
<evidence type="ECO:0000313" key="6">
    <source>
        <dbReference type="EMBL" id="KAH6601022.1"/>
    </source>
</evidence>
<evidence type="ECO:0000259" key="4">
    <source>
        <dbReference type="Pfam" id="PF13802"/>
    </source>
</evidence>
<evidence type="ECO:0000256" key="1">
    <source>
        <dbReference type="ARBA" id="ARBA00007806"/>
    </source>
</evidence>
<evidence type="ECO:0000259" key="3">
    <source>
        <dbReference type="Pfam" id="PF01055"/>
    </source>
</evidence>
<dbReference type="InterPro" id="IPR025887">
    <property type="entry name" value="Glyco_hydro_31_N_dom"/>
</dbReference>
<feature type="domain" description="Glycoside hydrolase family 31 TIM barrel" evidence="3">
    <location>
        <begin position="303"/>
        <end position="640"/>
    </location>
</feature>
<dbReference type="InterPro" id="IPR017853">
    <property type="entry name" value="GH"/>
</dbReference>
<evidence type="ECO:0000313" key="7">
    <source>
        <dbReference type="Proteomes" id="UP001648503"/>
    </source>
</evidence>
<dbReference type="Pfam" id="PF13802">
    <property type="entry name" value="Gal_mutarotas_2"/>
    <property type="match status" value="1"/>
</dbReference>
<dbReference type="SUPFAM" id="SSF74650">
    <property type="entry name" value="Galactose mutarotase-like"/>
    <property type="match status" value="1"/>
</dbReference>
<evidence type="ECO:0000256" key="2">
    <source>
        <dbReference type="RuleBase" id="RU361185"/>
    </source>
</evidence>
<dbReference type="PANTHER" id="PTHR22762:SF165">
    <property type="entry name" value="PUTATIVE (AFU_ORTHOLOGUE AFUA_1G06560)-RELATED"/>
    <property type="match status" value="1"/>
</dbReference>
<dbReference type="CDD" id="cd06599">
    <property type="entry name" value="GH31_glycosidase_Aec37"/>
    <property type="match status" value="1"/>
</dbReference>
<keyword evidence="2" id="KW-0326">Glycosidase</keyword>
<dbReference type="Pfam" id="PF01055">
    <property type="entry name" value="Glyco_hydro_31_2nd"/>
    <property type="match status" value="1"/>
</dbReference>
<keyword evidence="7" id="KW-1185">Reference proteome</keyword>
<gene>
    <name evidence="6" type="ORF">BASA50_001917</name>
</gene>
<organism evidence="6 7">
    <name type="scientific">Batrachochytrium salamandrivorans</name>
    <dbReference type="NCBI Taxonomy" id="1357716"/>
    <lineage>
        <taxon>Eukaryota</taxon>
        <taxon>Fungi</taxon>
        <taxon>Fungi incertae sedis</taxon>
        <taxon>Chytridiomycota</taxon>
        <taxon>Chytridiomycota incertae sedis</taxon>
        <taxon>Chytridiomycetes</taxon>
        <taxon>Rhizophydiales</taxon>
        <taxon>Rhizophydiales incertae sedis</taxon>
        <taxon>Batrachochytrium</taxon>
    </lineage>
</organism>
<evidence type="ECO:0000259" key="5">
    <source>
        <dbReference type="Pfam" id="PF21365"/>
    </source>
</evidence>
<dbReference type="SUPFAM" id="SSF51445">
    <property type="entry name" value="(Trans)glycosidases"/>
    <property type="match status" value="1"/>
</dbReference>
<evidence type="ECO:0008006" key="8">
    <source>
        <dbReference type="Google" id="ProtNLM"/>
    </source>
</evidence>
<keyword evidence="2" id="KW-0378">Hydrolase</keyword>
<dbReference type="InterPro" id="IPR000322">
    <property type="entry name" value="Glyco_hydro_31_TIM"/>
</dbReference>
<comment type="similarity">
    <text evidence="1 2">Belongs to the glycosyl hydrolase 31 family.</text>
</comment>
<dbReference type="Gene3D" id="2.60.40.1760">
    <property type="entry name" value="glycosyl hydrolase (family 31)"/>
    <property type="match status" value="1"/>
</dbReference>
<protein>
    <recommendedName>
        <fullName evidence="8">Glycoside hydrolase family 31 N-terminal domain-containing protein</fullName>
    </recommendedName>
</protein>
<dbReference type="Gene3D" id="3.20.20.80">
    <property type="entry name" value="Glycosidases"/>
    <property type="match status" value="1"/>
</dbReference>
<comment type="caution">
    <text evidence="6">The sequence shown here is derived from an EMBL/GenBank/DDBJ whole genome shotgun (WGS) entry which is preliminary data.</text>
</comment>
<dbReference type="InterPro" id="IPR048395">
    <property type="entry name" value="Glyco_hydro_31_C"/>
</dbReference>
<dbReference type="CDD" id="cd14752">
    <property type="entry name" value="GH31_N"/>
    <property type="match status" value="1"/>
</dbReference>